<evidence type="ECO:0000313" key="2">
    <source>
        <dbReference type="Proteomes" id="UP000316330"/>
    </source>
</evidence>
<dbReference type="RefSeq" id="WP_144706727.1">
    <property type="nucleotide sequence ID" value="NZ_VNJJ01000019.1"/>
</dbReference>
<reference evidence="1 2" key="1">
    <citation type="submission" date="2019-07" db="EMBL/GenBank/DDBJ databases">
        <authorList>
            <person name="Kim J."/>
        </authorList>
    </citation>
    <scope>NUCLEOTIDE SEQUENCE [LARGE SCALE GENOMIC DNA]</scope>
    <source>
        <strain evidence="1 2">G13</strain>
    </source>
</reference>
<organism evidence="1 2">
    <name type="scientific">Cohnella terricola</name>
    <dbReference type="NCBI Taxonomy" id="1289167"/>
    <lineage>
        <taxon>Bacteria</taxon>
        <taxon>Bacillati</taxon>
        <taxon>Bacillota</taxon>
        <taxon>Bacilli</taxon>
        <taxon>Bacillales</taxon>
        <taxon>Paenibacillaceae</taxon>
        <taxon>Cohnella</taxon>
    </lineage>
</organism>
<sequence length="106" mass="12360">MEVLQGKYLKPAKDRNSFEIFNAEPEILLKIAFFLREYGFVSRPMIVGFDGNYLDLEQDNIKLHLGWDVWSGLFLSAIDEEGDIWVEKLGEEINIKLKESYFGVLR</sequence>
<dbReference type="EMBL" id="VNJJ01000019">
    <property type="protein sequence ID" value="TVX95977.1"/>
    <property type="molecule type" value="Genomic_DNA"/>
</dbReference>
<dbReference type="AlphaFoldDB" id="A0A559J7Z8"/>
<comment type="caution">
    <text evidence="1">The sequence shown here is derived from an EMBL/GenBank/DDBJ whole genome shotgun (WGS) entry which is preliminary data.</text>
</comment>
<proteinExistence type="predicted"/>
<evidence type="ECO:0000313" key="1">
    <source>
        <dbReference type="EMBL" id="TVX95977.1"/>
    </source>
</evidence>
<keyword evidence="2" id="KW-1185">Reference proteome</keyword>
<accession>A0A559J7Z8</accession>
<dbReference type="OrthoDB" id="285979at2"/>
<name>A0A559J7Z8_9BACL</name>
<gene>
    <name evidence="1" type="ORF">FPZ45_22440</name>
</gene>
<protein>
    <submittedName>
        <fullName evidence="1">Uncharacterized protein</fullName>
    </submittedName>
</protein>
<dbReference type="Proteomes" id="UP000316330">
    <property type="component" value="Unassembled WGS sequence"/>
</dbReference>